<dbReference type="RefSeq" id="WP_188997616.1">
    <property type="nucleotide sequence ID" value="NZ_BMOU01000003.1"/>
</dbReference>
<dbReference type="PANTHER" id="PTHR30532:SF1">
    <property type="entry name" value="IRON(3+)-HYDROXAMATE-BINDING PROTEIN FHUD"/>
    <property type="match status" value="1"/>
</dbReference>
<dbReference type="SUPFAM" id="SSF53807">
    <property type="entry name" value="Helical backbone' metal receptor"/>
    <property type="match status" value="1"/>
</dbReference>
<dbReference type="EMBL" id="BMOU01000003">
    <property type="protein sequence ID" value="GGN95439.1"/>
    <property type="molecule type" value="Genomic_DNA"/>
</dbReference>
<evidence type="ECO:0000259" key="5">
    <source>
        <dbReference type="PROSITE" id="PS50983"/>
    </source>
</evidence>
<evidence type="ECO:0000256" key="2">
    <source>
        <dbReference type="ARBA" id="ARBA00022448"/>
    </source>
</evidence>
<evidence type="ECO:0000256" key="4">
    <source>
        <dbReference type="SAM" id="MobiDB-lite"/>
    </source>
</evidence>
<reference evidence="6" key="1">
    <citation type="journal article" date="2014" name="Int. J. Syst. Evol. Microbiol.">
        <title>Complete genome sequence of Corynebacterium casei LMG S-19264T (=DSM 44701T), isolated from a smear-ripened cheese.</title>
        <authorList>
            <consortium name="US DOE Joint Genome Institute (JGI-PGF)"/>
            <person name="Walter F."/>
            <person name="Albersmeier A."/>
            <person name="Kalinowski J."/>
            <person name="Ruckert C."/>
        </authorList>
    </citation>
    <scope>NUCLEOTIDE SEQUENCE</scope>
    <source>
        <strain evidence="6">JCM 17820</strain>
    </source>
</reference>
<gene>
    <name evidence="6" type="ORF">GCM10009030_22750</name>
</gene>
<reference evidence="6" key="2">
    <citation type="submission" date="2020-09" db="EMBL/GenBank/DDBJ databases">
        <authorList>
            <person name="Sun Q."/>
            <person name="Ohkuma M."/>
        </authorList>
    </citation>
    <scope>NUCLEOTIDE SEQUENCE</scope>
    <source>
        <strain evidence="6">JCM 17820</strain>
    </source>
</reference>
<evidence type="ECO:0000313" key="7">
    <source>
        <dbReference type="Proteomes" id="UP000605784"/>
    </source>
</evidence>
<dbReference type="InterPro" id="IPR002491">
    <property type="entry name" value="ABC_transptr_periplasmic_BD"/>
</dbReference>
<dbReference type="PROSITE" id="PS50983">
    <property type="entry name" value="FE_B12_PBP"/>
    <property type="match status" value="1"/>
</dbReference>
<dbReference type="Gene3D" id="3.40.50.1980">
    <property type="entry name" value="Nitrogenase molybdenum iron protein domain"/>
    <property type="match status" value="2"/>
</dbReference>
<dbReference type="InterPro" id="IPR051313">
    <property type="entry name" value="Bact_iron-sidero_bind"/>
</dbReference>
<keyword evidence="3" id="KW-0732">Signal</keyword>
<feature type="domain" description="Fe/B12 periplasmic-binding" evidence="5">
    <location>
        <begin position="66"/>
        <end position="360"/>
    </location>
</feature>
<protein>
    <recommendedName>
        <fullName evidence="5">Fe/B12 periplasmic-binding domain-containing protein</fullName>
    </recommendedName>
</protein>
<keyword evidence="7" id="KW-1185">Reference proteome</keyword>
<comment type="caution">
    <text evidence="6">The sequence shown here is derived from an EMBL/GenBank/DDBJ whole genome shotgun (WGS) entry which is preliminary data.</text>
</comment>
<evidence type="ECO:0000313" key="6">
    <source>
        <dbReference type="EMBL" id="GGN95439.1"/>
    </source>
</evidence>
<dbReference type="AlphaFoldDB" id="A0A830GLI9"/>
<dbReference type="PANTHER" id="PTHR30532">
    <property type="entry name" value="IRON III DICITRATE-BINDING PERIPLASMIC PROTEIN"/>
    <property type="match status" value="1"/>
</dbReference>
<evidence type="ECO:0000256" key="3">
    <source>
        <dbReference type="ARBA" id="ARBA00022729"/>
    </source>
</evidence>
<feature type="compositionally biased region" description="Polar residues" evidence="4">
    <location>
        <begin position="33"/>
        <end position="50"/>
    </location>
</feature>
<keyword evidence="2" id="KW-0813">Transport</keyword>
<feature type="region of interest" description="Disordered" evidence="4">
    <location>
        <begin position="31"/>
        <end position="50"/>
    </location>
</feature>
<comment type="subcellular location">
    <subcellularLocation>
        <location evidence="1">Cell envelope</location>
    </subcellularLocation>
</comment>
<organism evidence="6 7">
    <name type="scientific">Haloarcula pellucida</name>
    <dbReference type="NCBI Taxonomy" id="1427151"/>
    <lineage>
        <taxon>Archaea</taxon>
        <taxon>Methanobacteriati</taxon>
        <taxon>Methanobacteriota</taxon>
        <taxon>Stenosarchaea group</taxon>
        <taxon>Halobacteria</taxon>
        <taxon>Halobacteriales</taxon>
        <taxon>Haloarculaceae</taxon>
        <taxon>Haloarcula</taxon>
    </lineage>
</organism>
<evidence type="ECO:0000256" key="1">
    <source>
        <dbReference type="ARBA" id="ARBA00004196"/>
    </source>
</evidence>
<sequence>MADDATEHEAPTRREYVKYGGAVITGGALAGCTGQSDSRSTPTENESYSVTMSPVGTVEFEEVPERIFTRLSHHAGMAFALGRGDDVNAVNGPAYYDATWAQFTERLPGISVDWADAYASWKPSKEQLYELESDVHLADPAWVVQLDQWDMGDIEEVTDNVAPWFGNSLSDRHQEPTGEWASDYEYYGLWEQFETVAEVFQEEARYEALASIHADVIGAIEADLPPESERPSVAMITAADVEKQIWAYRVDNPGFLTAHTRPLGPRDPFGRSFESGSTIDFEALLEADPDVILYLSGMQPNVSMTDLRSTLESHSVASEVTAVQDGRVFPQGARYQGPILNLFQLEMSAKQFYPETFGEWPKSDGGPYPEIPEEEQLFDRQRVADIIDGDVYR</sequence>
<name>A0A830GLI9_9EURY</name>
<dbReference type="Pfam" id="PF01497">
    <property type="entry name" value="Peripla_BP_2"/>
    <property type="match status" value="1"/>
</dbReference>
<accession>A0A830GLI9</accession>
<proteinExistence type="predicted"/>
<dbReference type="Proteomes" id="UP000605784">
    <property type="component" value="Unassembled WGS sequence"/>
</dbReference>